<protein>
    <submittedName>
        <fullName evidence="5">FAD/NAD(P)-binding domain-containing protein</fullName>
    </submittedName>
</protein>
<evidence type="ECO:0000259" key="4">
    <source>
        <dbReference type="Pfam" id="PF01494"/>
    </source>
</evidence>
<name>A0A4S8LUV0_DENBC</name>
<keyword evidence="1" id="KW-0285">Flavoprotein</keyword>
<evidence type="ECO:0000256" key="3">
    <source>
        <dbReference type="ARBA" id="ARBA00023002"/>
    </source>
</evidence>
<evidence type="ECO:0000256" key="1">
    <source>
        <dbReference type="ARBA" id="ARBA00022630"/>
    </source>
</evidence>
<gene>
    <name evidence="5" type="ORF">K435DRAFT_757619</name>
</gene>
<dbReference type="EMBL" id="ML179252">
    <property type="protein sequence ID" value="THU93322.1"/>
    <property type="molecule type" value="Genomic_DNA"/>
</dbReference>
<reference evidence="5 6" key="1">
    <citation type="journal article" date="2019" name="Nat. Ecol. Evol.">
        <title>Megaphylogeny resolves global patterns of mushroom evolution.</title>
        <authorList>
            <person name="Varga T."/>
            <person name="Krizsan K."/>
            <person name="Foldi C."/>
            <person name="Dima B."/>
            <person name="Sanchez-Garcia M."/>
            <person name="Sanchez-Ramirez S."/>
            <person name="Szollosi G.J."/>
            <person name="Szarkandi J.G."/>
            <person name="Papp V."/>
            <person name="Albert L."/>
            <person name="Andreopoulos W."/>
            <person name="Angelini C."/>
            <person name="Antonin V."/>
            <person name="Barry K.W."/>
            <person name="Bougher N.L."/>
            <person name="Buchanan P."/>
            <person name="Buyck B."/>
            <person name="Bense V."/>
            <person name="Catcheside P."/>
            <person name="Chovatia M."/>
            <person name="Cooper J."/>
            <person name="Damon W."/>
            <person name="Desjardin D."/>
            <person name="Finy P."/>
            <person name="Geml J."/>
            <person name="Haridas S."/>
            <person name="Hughes K."/>
            <person name="Justo A."/>
            <person name="Karasinski D."/>
            <person name="Kautmanova I."/>
            <person name="Kiss B."/>
            <person name="Kocsube S."/>
            <person name="Kotiranta H."/>
            <person name="LaButti K.M."/>
            <person name="Lechner B.E."/>
            <person name="Liimatainen K."/>
            <person name="Lipzen A."/>
            <person name="Lukacs Z."/>
            <person name="Mihaltcheva S."/>
            <person name="Morgado L.N."/>
            <person name="Niskanen T."/>
            <person name="Noordeloos M.E."/>
            <person name="Ohm R.A."/>
            <person name="Ortiz-Santana B."/>
            <person name="Ovrebo C."/>
            <person name="Racz N."/>
            <person name="Riley R."/>
            <person name="Savchenko A."/>
            <person name="Shiryaev A."/>
            <person name="Soop K."/>
            <person name="Spirin V."/>
            <person name="Szebenyi C."/>
            <person name="Tomsovsky M."/>
            <person name="Tulloss R.E."/>
            <person name="Uehling J."/>
            <person name="Grigoriev I.V."/>
            <person name="Vagvolgyi C."/>
            <person name="Papp T."/>
            <person name="Martin F.M."/>
            <person name="Miettinen O."/>
            <person name="Hibbett D.S."/>
            <person name="Nagy L.G."/>
        </authorList>
    </citation>
    <scope>NUCLEOTIDE SEQUENCE [LARGE SCALE GENOMIC DNA]</scope>
    <source>
        <strain evidence="5 6">CBS 962.96</strain>
    </source>
</reference>
<evidence type="ECO:0000256" key="2">
    <source>
        <dbReference type="ARBA" id="ARBA00022827"/>
    </source>
</evidence>
<dbReference type="GO" id="GO:0016491">
    <property type="term" value="F:oxidoreductase activity"/>
    <property type="evidence" value="ECO:0007669"/>
    <property type="project" value="UniProtKB-KW"/>
</dbReference>
<dbReference type="InterPro" id="IPR051104">
    <property type="entry name" value="FAD_monoxygenase"/>
</dbReference>
<dbReference type="Proteomes" id="UP000297245">
    <property type="component" value="Unassembled WGS sequence"/>
</dbReference>
<dbReference type="SUPFAM" id="SSF54373">
    <property type="entry name" value="FAD-linked reductases, C-terminal domain"/>
    <property type="match status" value="1"/>
</dbReference>
<dbReference type="InterPro" id="IPR036188">
    <property type="entry name" value="FAD/NAD-bd_sf"/>
</dbReference>
<evidence type="ECO:0000313" key="6">
    <source>
        <dbReference type="Proteomes" id="UP000297245"/>
    </source>
</evidence>
<dbReference type="SUPFAM" id="SSF51905">
    <property type="entry name" value="FAD/NAD(P)-binding domain"/>
    <property type="match status" value="1"/>
</dbReference>
<proteinExistence type="predicted"/>
<dbReference type="PRINTS" id="PR00420">
    <property type="entry name" value="RNGMNOXGNASE"/>
</dbReference>
<dbReference type="GO" id="GO:0071949">
    <property type="term" value="F:FAD binding"/>
    <property type="evidence" value="ECO:0007669"/>
    <property type="project" value="InterPro"/>
</dbReference>
<dbReference type="Pfam" id="PF01494">
    <property type="entry name" value="FAD_binding_3"/>
    <property type="match status" value="1"/>
</dbReference>
<accession>A0A4S8LUV0</accession>
<dbReference type="InterPro" id="IPR002938">
    <property type="entry name" value="FAD-bd"/>
</dbReference>
<sequence>MAQFDDTKLTVAVVGCGIGGLALGAFLSKFSVDNDIRILIEIYESKPEVSSLGSGVAIWKHSWEILQELGVEEDVVKRGFKVPKDGEAHGPIFRQSDQPTEGYDFHNHVMPCGPLGLPRPVLLDLLRTKLSDNCKIHTSKRLTGYTTESGTITLYFDDKSTAQADIIIGADGIHSVTRMTMFKALGETESKDFEKYIQPMWTGTLAYRGGMAKAPLAEAFPDHIVLSNPRSWCGKNKHVVSHPLGPSIGLICYTSQLELEDTDFTEPLIADVSTQEVVDLFKEWEPKLVQLIKRMQSPSRWAIHVVRPLPSYVSGHIALIGDAAHGMTPHQGVGGGQAIEDAYILARILTYKTTTKSTLVAALKVYDEIRRPPSQYAAEVSRSNGMMYEYNHPDFVYNSPGHPDGPSREELEKMGQALGKTFLWLAQGHIRDDWIKAQEMLEKI</sequence>
<evidence type="ECO:0000313" key="5">
    <source>
        <dbReference type="EMBL" id="THU93322.1"/>
    </source>
</evidence>
<dbReference type="PANTHER" id="PTHR46720:SF3">
    <property type="entry name" value="FAD-BINDING DOMAIN-CONTAINING PROTEIN-RELATED"/>
    <property type="match status" value="1"/>
</dbReference>
<dbReference type="Gene3D" id="3.50.50.60">
    <property type="entry name" value="FAD/NAD(P)-binding domain"/>
    <property type="match status" value="1"/>
</dbReference>
<organism evidence="5 6">
    <name type="scientific">Dendrothele bispora (strain CBS 962.96)</name>
    <dbReference type="NCBI Taxonomy" id="1314807"/>
    <lineage>
        <taxon>Eukaryota</taxon>
        <taxon>Fungi</taxon>
        <taxon>Dikarya</taxon>
        <taxon>Basidiomycota</taxon>
        <taxon>Agaricomycotina</taxon>
        <taxon>Agaricomycetes</taxon>
        <taxon>Agaricomycetidae</taxon>
        <taxon>Agaricales</taxon>
        <taxon>Agaricales incertae sedis</taxon>
        <taxon>Dendrothele</taxon>
    </lineage>
</organism>
<keyword evidence="6" id="KW-1185">Reference proteome</keyword>
<feature type="domain" description="FAD-binding" evidence="4">
    <location>
        <begin position="9"/>
        <end position="376"/>
    </location>
</feature>
<dbReference type="PANTHER" id="PTHR46720">
    <property type="entry name" value="HYDROXYLASE, PUTATIVE (AFU_ORTHOLOGUE AFUA_3G01460)-RELATED"/>
    <property type="match status" value="1"/>
</dbReference>
<keyword evidence="2" id="KW-0274">FAD</keyword>
<keyword evidence="3" id="KW-0560">Oxidoreductase</keyword>
<dbReference type="GO" id="GO:0044550">
    <property type="term" value="P:secondary metabolite biosynthetic process"/>
    <property type="evidence" value="ECO:0007669"/>
    <property type="project" value="TreeGrafter"/>
</dbReference>
<dbReference type="OrthoDB" id="417877at2759"/>
<dbReference type="AlphaFoldDB" id="A0A4S8LUV0"/>